<accession>A0A0W0S5C6</accession>
<dbReference type="InterPro" id="IPR035401">
    <property type="entry name" value="Urocanase_C"/>
</dbReference>
<evidence type="ECO:0000256" key="3">
    <source>
        <dbReference type="ARBA" id="ARBA00011992"/>
    </source>
</evidence>
<dbReference type="PANTHER" id="PTHR12216:SF4">
    <property type="entry name" value="UROCANATE HYDRATASE"/>
    <property type="match status" value="1"/>
</dbReference>
<dbReference type="Pfam" id="PF01175">
    <property type="entry name" value="Urocanase"/>
    <property type="match status" value="1"/>
</dbReference>
<dbReference type="AlphaFoldDB" id="A0A0W0S5C6"/>
<comment type="function">
    <text evidence="9 10">Catalyzes the conversion of urocanate to 4-imidazolone-5-propionate.</text>
</comment>
<feature type="domain" description="Urocanase Rossmann-like" evidence="11">
    <location>
        <begin position="139"/>
        <end position="347"/>
    </location>
</feature>
<feature type="binding site" evidence="10">
    <location>
        <begin position="51"/>
        <end position="52"/>
    </location>
    <ligand>
        <name>NAD(+)</name>
        <dbReference type="ChEBI" id="CHEBI:57540"/>
    </ligand>
</feature>
<dbReference type="GO" id="GO:0019557">
    <property type="term" value="P:L-histidine catabolic process to glutamate and formate"/>
    <property type="evidence" value="ECO:0007669"/>
    <property type="project" value="UniProtKB-UniPathway"/>
</dbReference>
<proteinExistence type="inferred from homology"/>
<dbReference type="Proteomes" id="UP000054742">
    <property type="component" value="Unassembled WGS sequence"/>
</dbReference>
<keyword evidence="15" id="KW-1185">Reference proteome</keyword>
<dbReference type="EMBL" id="LNXV01000033">
    <property type="protein sequence ID" value="KTC78237.1"/>
    <property type="molecule type" value="Genomic_DNA"/>
</dbReference>
<feature type="binding site" evidence="10">
    <location>
        <begin position="272"/>
        <end position="273"/>
    </location>
    <ligand>
        <name>NAD(+)</name>
        <dbReference type="ChEBI" id="CHEBI:57540"/>
    </ligand>
</feature>
<dbReference type="UniPathway" id="UPA00379">
    <property type="reaction ID" value="UER00550"/>
</dbReference>
<dbReference type="GO" id="GO:0005737">
    <property type="term" value="C:cytoplasm"/>
    <property type="evidence" value="ECO:0007669"/>
    <property type="project" value="UniProtKB-SubCell"/>
</dbReference>
<evidence type="ECO:0000256" key="2">
    <source>
        <dbReference type="ARBA" id="ARBA00007578"/>
    </source>
</evidence>
<dbReference type="InterPro" id="IPR038364">
    <property type="entry name" value="Urocanase_central_sf"/>
</dbReference>
<dbReference type="Pfam" id="PF17391">
    <property type="entry name" value="Urocanase_N"/>
    <property type="match status" value="1"/>
</dbReference>
<feature type="binding site" evidence="10">
    <location>
        <position position="321"/>
    </location>
    <ligand>
        <name>NAD(+)</name>
        <dbReference type="ChEBI" id="CHEBI:57540"/>
    </ligand>
</feature>
<dbReference type="PANTHER" id="PTHR12216">
    <property type="entry name" value="UROCANATE HYDRATASE"/>
    <property type="match status" value="1"/>
</dbReference>
<reference evidence="14 15" key="1">
    <citation type="submission" date="2015-11" db="EMBL/GenBank/DDBJ databases">
        <title>Genomic analysis of 38 Legionella species identifies large and diverse effector repertoires.</title>
        <authorList>
            <person name="Burstein D."/>
            <person name="Amaro F."/>
            <person name="Zusman T."/>
            <person name="Lifshitz Z."/>
            <person name="Cohen O."/>
            <person name="Gilbert J.A."/>
            <person name="Pupko T."/>
            <person name="Shuman H.A."/>
            <person name="Segal G."/>
        </authorList>
    </citation>
    <scope>NUCLEOTIDE SEQUENCE [LARGE SCALE GENOMIC DNA]</scope>
    <source>
        <strain evidence="14 15">ATCC 43878</strain>
    </source>
</reference>
<evidence type="ECO:0000256" key="10">
    <source>
        <dbReference type="HAMAP-Rule" id="MF_00577"/>
    </source>
</evidence>
<dbReference type="STRING" id="29422.Lbru_2529"/>
<feature type="binding site" evidence="10">
    <location>
        <begin position="241"/>
        <end position="242"/>
    </location>
    <ligand>
        <name>NAD(+)</name>
        <dbReference type="ChEBI" id="CHEBI:57540"/>
    </ligand>
</feature>
<sequence>MNMNDKKRHISAQRGAQLEAKNWLTEAALRMLRNNLDPEVAEDPESLIVYGGIGRAARNWPSFDKIVDVLKNLEENQTLLIQSGKPVGVFTTHENAPRVLIANSNLVPHWANWEHFNELDKKGLMMYGQMTAGSWIYIGSQGIVQGTYETFVAAAKKHYQGDMSGRWVLTAGLGGMGGAQPLAAIMAGASILAVECDKTRLEKRLKTRYLDKYTDNLDEALSWINESCQQRKPISVGLLGNAAEIYPELIKRGVKPSLVTDQTSAHDPLNGYLPLGWSLEEAESMRETAPQKVIAAAKKSMAVQVESMLAFQQQGIPVFDYGNNIRQMAYEEGVSGAFTIPGFVPMYIRPLFCEGIGPFRWVALSGDPEDIYKTDRKVKELLPDDKHLHRWLDMARDKIAFQGLPARICWVGLKDRARLALAFNDMVRNKEVKAPIVIGRDHLDSGSVASPNRETEAMLDGSDAVSDWPLLNALLNCASGATWVSIHHGGGVGLGFSQHAGVVIVADGTDKAAARLKRVLHNDPATGVMRHADAGYELAKQCAKANHLWLPMESIGGLNND</sequence>
<feature type="binding site" evidence="10">
    <location>
        <position position="129"/>
    </location>
    <ligand>
        <name>NAD(+)</name>
        <dbReference type="ChEBI" id="CHEBI:57540"/>
    </ligand>
</feature>
<feature type="domain" description="Urocanase N-terminal" evidence="12">
    <location>
        <begin position="10"/>
        <end position="136"/>
    </location>
</feature>
<evidence type="ECO:0000256" key="9">
    <source>
        <dbReference type="ARBA" id="ARBA00056569"/>
    </source>
</evidence>
<dbReference type="EC" id="4.2.1.49" evidence="3 10"/>
<dbReference type="InterPro" id="IPR055351">
    <property type="entry name" value="Urocanase"/>
</dbReference>
<protein>
    <recommendedName>
        <fullName evidence="3 10">Urocanate hydratase</fullName>
        <shortName evidence="10">Urocanase</shortName>
        <ecNumber evidence="3 10">4.2.1.49</ecNumber>
    </recommendedName>
    <alternativeName>
        <fullName evidence="7 10">Imidazolonepropionate hydrolase</fullName>
    </alternativeName>
</protein>
<dbReference type="InterPro" id="IPR035085">
    <property type="entry name" value="Urocanase_Rossmann-like"/>
</dbReference>
<comment type="subcellular location">
    <subcellularLocation>
        <location evidence="10">Cytoplasm</location>
    </subcellularLocation>
</comment>
<dbReference type="RefSeq" id="WP_058442503.1">
    <property type="nucleotide sequence ID" value="NZ_LNXV01000033.1"/>
</dbReference>
<feature type="binding site" evidence="10">
    <location>
        <position position="195"/>
    </location>
    <ligand>
        <name>NAD(+)</name>
        <dbReference type="ChEBI" id="CHEBI:57540"/>
    </ligand>
</feature>
<comment type="similarity">
    <text evidence="2 10">Belongs to the urocanase family.</text>
</comment>
<dbReference type="PROSITE" id="PS01233">
    <property type="entry name" value="UROCANASE"/>
    <property type="match status" value="1"/>
</dbReference>
<dbReference type="Gene3D" id="3.40.50.10730">
    <property type="entry name" value="Urocanase like domains"/>
    <property type="match status" value="1"/>
</dbReference>
<keyword evidence="4 10" id="KW-0369">Histidine metabolism</keyword>
<evidence type="ECO:0000313" key="15">
    <source>
        <dbReference type="Proteomes" id="UP000054742"/>
    </source>
</evidence>
<dbReference type="PIRSF" id="PIRSF001423">
    <property type="entry name" value="Urocanate_hydrat"/>
    <property type="match status" value="1"/>
</dbReference>
<feature type="domain" description="Urocanase C-terminal" evidence="13">
    <location>
        <begin position="350"/>
        <end position="544"/>
    </location>
</feature>
<dbReference type="GO" id="GO:0016153">
    <property type="term" value="F:urocanate hydratase activity"/>
    <property type="evidence" value="ECO:0007669"/>
    <property type="project" value="UniProtKB-UniRule"/>
</dbReference>
<evidence type="ECO:0000256" key="1">
    <source>
        <dbReference type="ARBA" id="ARBA00004794"/>
    </source>
</evidence>
<keyword evidence="10" id="KW-0963">Cytoplasm</keyword>
<comment type="caution">
    <text evidence="14">The sequence shown here is derived from an EMBL/GenBank/DDBJ whole genome shotgun (WGS) entry which is preliminary data.</text>
</comment>
<feature type="binding site" evidence="10">
    <location>
        <begin position="175"/>
        <end position="177"/>
    </location>
    <ligand>
        <name>NAD(+)</name>
        <dbReference type="ChEBI" id="CHEBI:57540"/>
    </ligand>
</feature>
<gene>
    <name evidence="10" type="primary">hutU</name>
    <name evidence="14" type="ORF">Lbru_2529</name>
</gene>
<evidence type="ECO:0000256" key="8">
    <source>
        <dbReference type="ARBA" id="ARBA00047623"/>
    </source>
</evidence>
<evidence type="ECO:0000259" key="11">
    <source>
        <dbReference type="Pfam" id="PF01175"/>
    </source>
</evidence>
<dbReference type="SUPFAM" id="SSF111326">
    <property type="entry name" value="Urocanase"/>
    <property type="match status" value="1"/>
</dbReference>
<name>A0A0W0S5C6_9GAMM</name>
<comment type="pathway">
    <text evidence="1 10">Amino-acid degradation; L-histidine degradation into L-glutamate; N-formimidoyl-L-glutamate from L-histidine: step 2/3.</text>
</comment>
<keyword evidence="6 10" id="KW-0456">Lyase</keyword>
<dbReference type="InterPro" id="IPR023636">
    <property type="entry name" value="Urocanase_CS"/>
</dbReference>
<comment type="catalytic activity">
    <reaction evidence="8 10">
        <text>4-imidazolone-5-propanoate = trans-urocanate + H2O</text>
        <dbReference type="Rhea" id="RHEA:13101"/>
        <dbReference type="ChEBI" id="CHEBI:15377"/>
        <dbReference type="ChEBI" id="CHEBI:17771"/>
        <dbReference type="ChEBI" id="CHEBI:77893"/>
        <dbReference type="EC" id="4.2.1.49"/>
    </reaction>
</comment>
<evidence type="ECO:0000256" key="5">
    <source>
        <dbReference type="ARBA" id="ARBA00023027"/>
    </source>
</evidence>
<dbReference type="HAMAP" id="MF_00577">
    <property type="entry name" value="HutU"/>
    <property type="match status" value="1"/>
</dbReference>
<dbReference type="InterPro" id="IPR035400">
    <property type="entry name" value="Urocanase_N"/>
</dbReference>
<dbReference type="PATRIC" id="fig|29422.6.peg.2692"/>
<dbReference type="InterPro" id="IPR036190">
    <property type="entry name" value="Urocanase_sf"/>
</dbReference>
<dbReference type="NCBIfam" id="NF003820">
    <property type="entry name" value="PRK05414.1"/>
    <property type="match status" value="1"/>
</dbReference>
<evidence type="ECO:0000259" key="12">
    <source>
        <dbReference type="Pfam" id="PF17391"/>
    </source>
</evidence>
<comment type="cofactor">
    <cofactor evidence="10">
        <name>NAD(+)</name>
        <dbReference type="ChEBI" id="CHEBI:57540"/>
    </cofactor>
    <text evidence="10">Binds 1 NAD(+) per subunit.</text>
</comment>
<feature type="binding site" evidence="10">
    <location>
        <begin position="262"/>
        <end position="266"/>
    </location>
    <ligand>
        <name>NAD(+)</name>
        <dbReference type="ChEBI" id="CHEBI:57540"/>
    </ligand>
</feature>
<dbReference type="FunFam" id="3.40.50.10730:FF:000001">
    <property type="entry name" value="Urocanate hydratase"/>
    <property type="match status" value="1"/>
</dbReference>
<feature type="binding site" evidence="10">
    <location>
        <position position="200"/>
    </location>
    <ligand>
        <name>NAD(+)</name>
        <dbReference type="ChEBI" id="CHEBI:57540"/>
    </ligand>
</feature>
<dbReference type="Pfam" id="PF17392">
    <property type="entry name" value="Urocanase_C"/>
    <property type="match status" value="1"/>
</dbReference>
<keyword evidence="5 10" id="KW-0520">NAD</keyword>
<feature type="binding site" evidence="10">
    <location>
        <position position="491"/>
    </location>
    <ligand>
        <name>NAD(+)</name>
        <dbReference type="ChEBI" id="CHEBI:57540"/>
    </ligand>
</feature>
<evidence type="ECO:0000259" key="13">
    <source>
        <dbReference type="Pfam" id="PF17392"/>
    </source>
</evidence>
<feature type="active site" evidence="10">
    <location>
        <position position="409"/>
    </location>
</feature>
<dbReference type="InterPro" id="IPR023637">
    <property type="entry name" value="Urocanase-like"/>
</dbReference>
<dbReference type="Gene3D" id="3.40.1770.10">
    <property type="entry name" value="Urocanase superfamily"/>
    <property type="match status" value="1"/>
</dbReference>
<evidence type="ECO:0000256" key="4">
    <source>
        <dbReference type="ARBA" id="ARBA00022808"/>
    </source>
</evidence>
<evidence type="ECO:0000256" key="6">
    <source>
        <dbReference type="ARBA" id="ARBA00023239"/>
    </source>
</evidence>
<organism evidence="14 15">
    <name type="scientific">Legionella brunensis</name>
    <dbReference type="NCBI Taxonomy" id="29422"/>
    <lineage>
        <taxon>Bacteria</taxon>
        <taxon>Pseudomonadati</taxon>
        <taxon>Pseudomonadota</taxon>
        <taxon>Gammaproteobacteria</taxon>
        <taxon>Legionellales</taxon>
        <taxon>Legionellaceae</taxon>
        <taxon>Legionella</taxon>
    </lineage>
</organism>
<dbReference type="NCBIfam" id="TIGR01228">
    <property type="entry name" value="hutU"/>
    <property type="match status" value="1"/>
</dbReference>
<evidence type="ECO:0000313" key="14">
    <source>
        <dbReference type="EMBL" id="KTC78237.1"/>
    </source>
</evidence>
<evidence type="ECO:0000256" key="7">
    <source>
        <dbReference type="ARBA" id="ARBA00031640"/>
    </source>
</evidence>
<dbReference type="GO" id="GO:0019556">
    <property type="term" value="P:L-histidine catabolic process to glutamate and formamide"/>
    <property type="evidence" value="ECO:0007669"/>
    <property type="project" value="UniProtKB-UniPathway"/>
</dbReference>